<dbReference type="AlphaFoldDB" id="A0A670JMT2"/>
<dbReference type="GeneTree" id="ENSGT00390000010771"/>
<dbReference type="Pfam" id="PF23999">
    <property type="entry name" value="CUSTOS"/>
    <property type="match status" value="1"/>
</dbReference>
<protein>
    <recommendedName>
        <fullName evidence="3">Protein CUSTOS</fullName>
    </recommendedName>
</protein>
<dbReference type="InterPro" id="IPR026694">
    <property type="entry name" value="CUSTOS"/>
</dbReference>
<dbReference type="Ensembl" id="ENSPMRT00000027937.1">
    <property type="protein sequence ID" value="ENSPMRP00000026333.1"/>
    <property type="gene ID" value="ENSPMRG00000017038.1"/>
</dbReference>
<feature type="region of interest" description="Disordered" evidence="7">
    <location>
        <begin position="196"/>
        <end position="288"/>
    </location>
</feature>
<dbReference type="OMA" id="THNANPA"/>
<reference evidence="8" key="2">
    <citation type="submission" date="2025-08" db="UniProtKB">
        <authorList>
            <consortium name="Ensembl"/>
        </authorList>
    </citation>
    <scope>IDENTIFICATION</scope>
</reference>
<feature type="region of interest" description="Disordered" evidence="7">
    <location>
        <begin position="41"/>
        <end position="98"/>
    </location>
</feature>
<dbReference type="GO" id="GO:0016055">
    <property type="term" value="P:Wnt signaling pathway"/>
    <property type="evidence" value="ECO:0007669"/>
    <property type="project" value="UniProtKB-KW"/>
</dbReference>
<dbReference type="PANTHER" id="PTHR14482">
    <property type="entry name" value="CHROMOSOME 12 ORF 43 HOMOLOG"/>
    <property type="match status" value="1"/>
</dbReference>
<evidence type="ECO:0000256" key="7">
    <source>
        <dbReference type="SAM" id="MobiDB-lite"/>
    </source>
</evidence>
<evidence type="ECO:0000256" key="3">
    <source>
        <dbReference type="ARBA" id="ARBA00013465"/>
    </source>
</evidence>
<feature type="compositionally biased region" description="Basic residues" evidence="7">
    <location>
        <begin position="219"/>
        <end position="228"/>
    </location>
</feature>
<evidence type="ECO:0000256" key="2">
    <source>
        <dbReference type="ARBA" id="ARBA00008632"/>
    </source>
</evidence>
<gene>
    <name evidence="8" type="primary">C12orf43</name>
</gene>
<dbReference type="PANTHER" id="PTHR14482:SF0">
    <property type="entry name" value="PROTEIN CUSTOS"/>
    <property type="match status" value="1"/>
</dbReference>
<evidence type="ECO:0000256" key="6">
    <source>
        <dbReference type="ARBA" id="ARBA00023242"/>
    </source>
</evidence>
<dbReference type="GO" id="GO:0060061">
    <property type="term" value="P:Spemann organizer formation"/>
    <property type="evidence" value="ECO:0007669"/>
    <property type="project" value="TreeGrafter"/>
</dbReference>
<feature type="compositionally biased region" description="Low complexity" evidence="7">
    <location>
        <begin position="41"/>
        <end position="51"/>
    </location>
</feature>
<feature type="region of interest" description="Disordered" evidence="7">
    <location>
        <begin position="144"/>
        <end position="182"/>
    </location>
</feature>
<evidence type="ECO:0000256" key="1">
    <source>
        <dbReference type="ARBA" id="ARBA00004259"/>
    </source>
</evidence>
<organism evidence="8 9">
    <name type="scientific">Podarcis muralis</name>
    <name type="common">Wall lizard</name>
    <name type="synonym">Lacerta muralis</name>
    <dbReference type="NCBI Taxonomy" id="64176"/>
    <lineage>
        <taxon>Eukaryota</taxon>
        <taxon>Metazoa</taxon>
        <taxon>Chordata</taxon>
        <taxon>Craniata</taxon>
        <taxon>Vertebrata</taxon>
        <taxon>Euteleostomi</taxon>
        <taxon>Lepidosauria</taxon>
        <taxon>Squamata</taxon>
        <taxon>Bifurcata</taxon>
        <taxon>Unidentata</taxon>
        <taxon>Episquamata</taxon>
        <taxon>Laterata</taxon>
        <taxon>Lacertibaenia</taxon>
        <taxon>Lacertidae</taxon>
        <taxon>Podarcis</taxon>
    </lineage>
</organism>
<evidence type="ECO:0000313" key="9">
    <source>
        <dbReference type="Proteomes" id="UP000472272"/>
    </source>
</evidence>
<feature type="compositionally biased region" description="Basic and acidic residues" evidence="7">
    <location>
        <begin position="80"/>
        <end position="91"/>
    </location>
</feature>
<name>A0A670JMT2_PODMU</name>
<dbReference type="GO" id="GO:0030178">
    <property type="term" value="P:negative regulation of Wnt signaling pathway"/>
    <property type="evidence" value="ECO:0007669"/>
    <property type="project" value="TreeGrafter"/>
</dbReference>
<accession>A0A670JMT2</accession>
<feature type="compositionally biased region" description="Basic residues" evidence="7">
    <location>
        <begin position="271"/>
        <end position="281"/>
    </location>
</feature>
<feature type="compositionally biased region" description="Basic and acidic residues" evidence="7">
    <location>
        <begin position="237"/>
        <end position="248"/>
    </location>
</feature>
<keyword evidence="9" id="KW-1185">Reference proteome</keyword>
<evidence type="ECO:0000313" key="8">
    <source>
        <dbReference type="Ensembl" id="ENSPMRP00000026333.1"/>
    </source>
</evidence>
<feature type="compositionally biased region" description="Gly residues" evidence="7">
    <location>
        <begin position="52"/>
        <end position="65"/>
    </location>
</feature>
<dbReference type="Proteomes" id="UP000472272">
    <property type="component" value="Chromosome 16"/>
</dbReference>
<feature type="compositionally biased region" description="Low complexity" evidence="7">
    <location>
        <begin position="66"/>
        <end position="79"/>
    </location>
</feature>
<reference evidence="8" key="3">
    <citation type="submission" date="2025-09" db="UniProtKB">
        <authorList>
            <consortium name="Ensembl"/>
        </authorList>
    </citation>
    <scope>IDENTIFICATION</scope>
</reference>
<comment type="subcellular location">
    <subcellularLocation>
        <location evidence="1">Nucleus envelope</location>
    </subcellularLocation>
</comment>
<evidence type="ECO:0000256" key="4">
    <source>
        <dbReference type="ARBA" id="ARBA00022473"/>
    </source>
</evidence>
<dbReference type="GO" id="GO:0005635">
    <property type="term" value="C:nuclear envelope"/>
    <property type="evidence" value="ECO:0007669"/>
    <property type="project" value="UniProtKB-SubCell"/>
</dbReference>
<keyword evidence="4" id="KW-0217">Developmental protein</keyword>
<proteinExistence type="inferred from homology"/>
<keyword evidence="6" id="KW-0539">Nucleus</keyword>
<keyword evidence="5" id="KW-0879">Wnt signaling pathway</keyword>
<sequence>MLLGVVVQFRGHRAREGLSHEIWTTVPRMHCDHGDFHHVGYQESQQQQQQQRGGGFGAPPGGCLGPGAAASSSSGPAGAQRREKVSDHGQDGNELQTTPEFRAHVAKKLGAILDSSITILKHSPGPAQDDLQCSETEDDGFRLFSSSVPGNCGEPEPQTAGRRQQRYCSSSEPDSDEEWQRCQEATVTAADILKHSGLPAALQNSSQDHHCPATEPSQKKKRRKKKAKVNGENSSEQEAREGPHHRTEGPSGFDGASRRGENASTEDMAVMKKRKKKKKRGKVEIRME</sequence>
<evidence type="ECO:0000256" key="5">
    <source>
        <dbReference type="ARBA" id="ARBA00022687"/>
    </source>
</evidence>
<comment type="similarity">
    <text evidence="2">Belongs to the CUSTOS family.</text>
</comment>
<reference evidence="8 9" key="1">
    <citation type="journal article" date="2019" name="Proc. Natl. Acad. Sci. U.S.A.">
        <title>Regulatory changes in pterin and carotenoid genes underlie balanced color polymorphisms in the wall lizard.</title>
        <authorList>
            <person name="Andrade P."/>
            <person name="Pinho C."/>
            <person name="Perez I de Lanuza G."/>
            <person name="Afonso S."/>
            <person name="Brejcha J."/>
            <person name="Rubin C.J."/>
            <person name="Wallerman O."/>
            <person name="Pereira P."/>
            <person name="Sabatino S.J."/>
            <person name="Bellati A."/>
            <person name="Pellitteri-Rosa D."/>
            <person name="Bosakova Z."/>
            <person name="Bunikis I."/>
            <person name="Carretero M.A."/>
            <person name="Feiner N."/>
            <person name="Marsik P."/>
            <person name="Pauperio F."/>
            <person name="Salvi D."/>
            <person name="Soler L."/>
            <person name="While G.M."/>
            <person name="Uller T."/>
            <person name="Font E."/>
            <person name="Andersson L."/>
            <person name="Carneiro M."/>
        </authorList>
    </citation>
    <scope>NUCLEOTIDE SEQUENCE</scope>
</reference>